<dbReference type="AlphaFoldDB" id="A0A409YQK5"/>
<evidence type="ECO:0000259" key="2">
    <source>
        <dbReference type="Pfam" id="PF01693"/>
    </source>
</evidence>
<dbReference type="InterPro" id="IPR011320">
    <property type="entry name" value="RNase_H1_N"/>
</dbReference>
<dbReference type="Proteomes" id="UP000284842">
    <property type="component" value="Unassembled WGS sequence"/>
</dbReference>
<keyword evidence="4" id="KW-1185">Reference proteome</keyword>
<dbReference type="InterPro" id="IPR037056">
    <property type="entry name" value="RNase_H1_N_sf"/>
</dbReference>
<dbReference type="SUPFAM" id="SSF55658">
    <property type="entry name" value="L9 N-domain-like"/>
    <property type="match status" value="1"/>
</dbReference>
<sequence>MRDQQAQPSPTPPTRRQLSAWDFLWRGPSPKSPGQIYEAYCVWEGTKVGVFTSWTDARHSLSPAGKRCKGFDTIDEAVERFQKELDKRSDLYIAALEQHLQMQAPSATPRQSISVASLYEGLPVSPPTTPRRPAGASQPRQNSPFTSSQRSMDAEDDDRYYIVESGALPGVYQELRKVKHNLPAWKAAGPDLHAVRYPVESEEQAWKTFGLLYMANRIHTL</sequence>
<comment type="caution">
    <text evidence="3">The sequence shown here is derived from an EMBL/GenBank/DDBJ whole genome shotgun (WGS) entry which is preliminary data.</text>
</comment>
<accession>A0A409YQK5</accession>
<evidence type="ECO:0000313" key="3">
    <source>
        <dbReference type="EMBL" id="PPR05287.1"/>
    </source>
</evidence>
<name>A0A409YQK5_9AGAR</name>
<gene>
    <name evidence="3" type="ORF">CVT24_007882</name>
</gene>
<feature type="domain" description="Ribonuclease H1 N-terminal" evidence="2">
    <location>
        <begin position="39"/>
        <end position="78"/>
    </location>
</feature>
<reference evidence="3 4" key="1">
    <citation type="journal article" date="2018" name="Evol. Lett.">
        <title>Horizontal gene cluster transfer increased hallucinogenic mushroom diversity.</title>
        <authorList>
            <person name="Reynolds H.T."/>
            <person name="Vijayakumar V."/>
            <person name="Gluck-Thaler E."/>
            <person name="Korotkin H.B."/>
            <person name="Matheny P.B."/>
            <person name="Slot J.C."/>
        </authorList>
    </citation>
    <scope>NUCLEOTIDE SEQUENCE [LARGE SCALE GENOMIC DNA]</scope>
    <source>
        <strain evidence="3 4">2629</strain>
    </source>
</reference>
<dbReference type="InParanoid" id="A0A409YQK5"/>
<dbReference type="EMBL" id="NHTK01000821">
    <property type="protein sequence ID" value="PPR05287.1"/>
    <property type="molecule type" value="Genomic_DNA"/>
</dbReference>
<feature type="region of interest" description="Disordered" evidence="1">
    <location>
        <begin position="122"/>
        <end position="154"/>
    </location>
</feature>
<dbReference type="InterPro" id="IPR009027">
    <property type="entry name" value="Ribosomal_bL9/RNase_H1_N"/>
</dbReference>
<evidence type="ECO:0000256" key="1">
    <source>
        <dbReference type="SAM" id="MobiDB-lite"/>
    </source>
</evidence>
<dbReference type="OrthoDB" id="3270804at2759"/>
<evidence type="ECO:0000313" key="4">
    <source>
        <dbReference type="Proteomes" id="UP000284842"/>
    </source>
</evidence>
<organism evidence="3 4">
    <name type="scientific">Panaeolus cyanescens</name>
    <dbReference type="NCBI Taxonomy" id="181874"/>
    <lineage>
        <taxon>Eukaryota</taxon>
        <taxon>Fungi</taxon>
        <taxon>Dikarya</taxon>
        <taxon>Basidiomycota</taxon>
        <taxon>Agaricomycotina</taxon>
        <taxon>Agaricomycetes</taxon>
        <taxon>Agaricomycetidae</taxon>
        <taxon>Agaricales</taxon>
        <taxon>Agaricineae</taxon>
        <taxon>Galeropsidaceae</taxon>
        <taxon>Panaeolus</taxon>
    </lineage>
</organism>
<protein>
    <recommendedName>
        <fullName evidence="2">Ribonuclease H1 N-terminal domain-containing protein</fullName>
    </recommendedName>
</protein>
<dbReference type="Pfam" id="PF01693">
    <property type="entry name" value="Cauli_VI"/>
    <property type="match status" value="1"/>
</dbReference>
<feature type="compositionally biased region" description="Polar residues" evidence="1">
    <location>
        <begin position="138"/>
        <end position="151"/>
    </location>
</feature>
<dbReference type="Gene3D" id="3.40.970.10">
    <property type="entry name" value="Ribonuclease H1, N-terminal domain"/>
    <property type="match status" value="1"/>
</dbReference>
<proteinExistence type="predicted"/>